<comment type="caution">
    <text evidence="3">The sequence shown here is derived from an EMBL/GenBank/DDBJ whole genome shotgun (WGS) entry which is preliminary data.</text>
</comment>
<dbReference type="EMBL" id="JACRSU010000003">
    <property type="protein sequence ID" value="MBC8541150.1"/>
    <property type="molecule type" value="Genomic_DNA"/>
</dbReference>
<dbReference type="InterPro" id="IPR003305">
    <property type="entry name" value="CenC_carb-bd"/>
</dbReference>
<dbReference type="AlphaFoldDB" id="A0A926DLG8"/>
<evidence type="ECO:0000259" key="2">
    <source>
        <dbReference type="Pfam" id="PF02018"/>
    </source>
</evidence>
<reference evidence="3" key="1">
    <citation type="submission" date="2020-08" db="EMBL/GenBank/DDBJ databases">
        <title>Genome public.</title>
        <authorList>
            <person name="Liu C."/>
            <person name="Sun Q."/>
        </authorList>
    </citation>
    <scope>NUCLEOTIDE SEQUENCE</scope>
    <source>
        <strain evidence="3">H8</strain>
    </source>
</reference>
<protein>
    <submittedName>
        <fullName evidence="3">Carbohydrate binding domain-containing protein</fullName>
    </submittedName>
</protein>
<feature type="domain" description="CBM-cenC" evidence="2">
    <location>
        <begin position="454"/>
        <end position="550"/>
    </location>
</feature>
<keyword evidence="4" id="KW-1185">Reference proteome</keyword>
<dbReference type="InterPro" id="IPR008979">
    <property type="entry name" value="Galactose-bd-like_sf"/>
</dbReference>
<name>A0A926DLG8_9FIRM</name>
<evidence type="ECO:0000313" key="4">
    <source>
        <dbReference type="Proteomes" id="UP000611762"/>
    </source>
</evidence>
<dbReference type="SUPFAM" id="SSF49785">
    <property type="entry name" value="Galactose-binding domain-like"/>
    <property type="match status" value="1"/>
</dbReference>
<evidence type="ECO:0000256" key="1">
    <source>
        <dbReference type="ARBA" id="ARBA00022801"/>
    </source>
</evidence>
<dbReference type="Gene3D" id="2.60.120.260">
    <property type="entry name" value="Galactose-binding domain-like"/>
    <property type="match status" value="2"/>
</dbReference>
<proteinExistence type="predicted"/>
<sequence length="808" mass="89512">MKRVISLSLTLAVIFSLVGILPAEAKLYADYPFVYEPFEEDNLANQQVEGLISSGGGTSFKWSADGAGGSKGSISVTETGNYSHMHFPINSTSMMIGQKIRYSCWIKPVDIDFNNKKVDFYIYGSSEKGTTGWNTASVSNVALKQGEWAYVQTEKVWDGSLYNNNAVATEGSMNFSCDLTKNMHIEIRVGSGETAKEVPKDSGKTSLTYLLDDVIVEPVNDKSESASTSENGLYKGSALDEQADTSAWQKEGTGPVLEMANEKGPDGSPNYMIVRGPDSGEKVWMEIKQKVAVESNHLYKVKFWAKINSADKGGFWFLGWTGANKLDFPQYAGRSDTSALTKEWKYFEFYMFADHKAVEKQTVNWGIRFFDTPANQHITHANASYSIDSFDIVDMGVVANGDFETSSLPEGVYFKEGKANTDYYKQSAVPFWFENGAKVTQSNEVRPISTYPEGETAYSTKSMLVNTTSQGGYAFQPINIANQVQYKISFWAKGNNLAENQPIQLRLDRTVDSKEAMDAYEVPDEEILDEGAVLTNDWEKYEFIYSPDFTADVKPASNVIPRLPYLNLVVGENAAGISYFLDDLKIEEYDPNSDPDADKYQFPYAKDVSFSGDEAAGTTMTVDYEFVSDRKECMEGGSVVRLLKKAGDGWVTLAMNETNWTNAEIDIPNDAAGCDIKIEFVPIDEDGLFGTVYSYEIHNVKKAFDVTPSFTKWDETTGEIATSTHIENNSYSLGEQYMVLILAQYDKNGAMVRVDSKPVKVNVGFSENVAFSTVAAADAKSACMFVWSGTTIEDAGERVYSDSVSYTK</sequence>
<dbReference type="Pfam" id="PF02018">
    <property type="entry name" value="CBM_4_9"/>
    <property type="match status" value="1"/>
</dbReference>
<accession>A0A926DLG8</accession>
<dbReference type="Proteomes" id="UP000611762">
    <property type="component" value="Unassembled WGS sequence"/>
</dbReference>
<evidence type="ECO:0000313" key="3">
    <source>
        <dbReference type="EMBL" id="MBC8541150.1"/>
    </source>
</evidence>
<gene>
    <name evidence="3" type="ORF">H8698_09210</name>
</gene>
<keyword evidence="1" id="KW-0378">Hydrolase</keyword>
<dbReference type="GO" id="GO:0016798">
    <property type="term" value="F:hydrolase activity, acting on glycosyl bonds"/>
    <property type="evidence" value="ECO:0007669"/>
    <property type="project" value="InterPro"/>
</dbReference>
<dbReference type="RefSeq" id="WP_177679649.1">
    <property type="nucleotide sequence ID" value="NZ_JACRSU010000003.1"/>
</dbReference>
<organism evidence="3 4">
    <name type="scientific">Congzhengia minquanensis</name>
    <dbReference type="NCBI Taxonomy" id="2763657"/>
    <lineage>
        <taxon>Bacteria</taxon>
        <taxon>Bacillati</taxon>
        <taxon>Bacillota</taxon>
        <taxon>Clostridia</taxon>
        <taxon>Eubacteriales</taxon>
        <taxon>Oscillospiraceae</taxon>
        <taxon>Congzhengia</taxon>
    </lineage>
</organism>